<dbReference type="FunFam" id="1.25.40.10:FF:000353">
    <property type="entry name" value="Pentatricopeptide repeat-containing protein At4g39530"/>
    <property type="match status" value="1"/>
</dbReference>
<feature type="repeat" description="PPR" evidence="2">
    <location>
        <begin position="165"/>
        <end position="199"/>
    </location>
</feature>
<dbReference type="PROSITE" id="PS51375">
    <property type="entry name" value="PPR"/>
    <property type="match status" value="4"/>
</dbReference>
<sequence length="606" mass="67821">MFARLVREFGENRSAVKGRTIHGKIITFGVGSDVCTNNHLLSMYLKFQRMDDAQNVFDAMRERNLISWTALISGYSQMGMGKEALRCFKSMVNDGFDPNHYTYAAAISACTSIGDARAGKEIHGKIFRTELELITRVGNCLINMYGKSGLLNSAQLVFDAIFGPDSVSWTSLLSCYCKHGKDMEALKVFLRSREVSVMVNEFSCASVLGACASLEILKVGMQIHSLIFKCGIELDNYIVTALINLYAKCGNTISAHQVFSEVNQPQVQSWTALIGGYAQQGKGAEAINLFNKFHSSGLQPNERSFSSVLGAFSDAKDIEVGKQLHSLVIKMGFDSFIFVGHARSDQYGEAVKILKDMLFKGVRTKSSHLFYNLEYFCALLDMYAKCGRLSDAKKTFDNLISKNVVSWNTMLMAYAHHGLGSEALDIFSKMQKSGVKPNDITFLGVLSACGHVGLVEEGWCYFNSMIRDHRITPGTDHLASVVSLFARKGQTRRAYEFIRTFTKEPDKVVWRCLLSGCITQKDFSLGIYAAEKILDIDPEDASAHIMLSSICAEAKMWDVASQVRKIMKDKALRKETGYSWTELKNKIYYFSSRYECDTTFLWQCNE</sequence>
<dbReference type="FunFam" id="1.25.40.10:FF:000090">
    <property type="entry name" value="Pentatricopeptide repeat-containing protein, chloroplastic"/>
    <property type="match status" value="1"/>
</dbReference>
<dbReference type="NCBIfam" id="TIGR00756">
    <property type="entry name" value="PPR"/>
    <property type="match status" value="4"/>
</dbReference>
<feature type="repeat" description="PPR" evidence="2">
    <location>
        <begin position="64"/>
        <end position="98"/>
    </location>
</feature>
<dbReference type="GO" id="GO:0009451">
    <property type="term" value="P:RNA modification"/>
    <property type="evidence" value="ECO:0007669"/>
    <property type="project" value="InterPro"/>
</dbReference>
<evidence type="ECO:0000256" key="1">
    <source>
        <dbReference type="ARBA" id="ARBA00022737"/>
    </source>
</evidence>
<evidence type="ECO:0000313" key="3">
    <source>
        <dbReference type="EMBL" id="KAJ7974930.1"/>
    </source>
</evidence>
<gene>
    <name evidence="3" type="ORF">O6P43_004923</name>
</gene>
<dbReference type="Proteomes" id="UP001163823">
    <property type="component" value="Chromosome 3"/>
</dbReference>
<feature type="repeat" description="PPR" evidence="2">
    <location>
        <begin position="403"/>
        <end position="437"/>
    </location>
</feature>
<dbReference type="PANTHER" id="PTHR47926">
    <property type="entry name" value="PENTATRICOPEPTIDE REPEAT-CONTAINING PROTEIN"/>
    <property type="match status" value="1"/>
</dbReference>
<dbReference type="FunFam" id="1.25.40.10:FF:000073">
    <property type="entry name" value="Pentatricopeptide repeat-containing protein chloroplastic"/>
    <property type="match status" value="1"/>
</dbReference>
<keyword evidence="1" id="KW-0677">Repeat</keyword>
<dbReference type="KEGG" id="qsa:O6P43_004923"/>
<dbReference type="InterPro" id="IPR011990">
    <property type="entry name" value="TPR-like_helical_dom_sf"/>
</dbReference>
<evidence type="ECO:0000313" key="4">
    <source>
        <dbReference type="Proteomes" id="UP001163823"/>
    </source>
</evidence>
<dbReference type="InterPro" id="IPR002885">
    <property type="entry name" value="PPR_rpt"/>
</dbReference>
<reference evidence="3" key="1">
    <citation type="journal article" date="2023" name="Science">
        <title>Elucidation of the pathway for biosynthesis of saponin adjuvants from the soapbark tree.</title>
        <authorList>
            <person name="Reed J."/>
            <person name="Orme A."/>
            <person name="El-Demerdash A."/>
            <person name="Owen C."/>
            <person name="Martin L.B.B."/>
            <person name="Misra R.C."/>
            <person name="Kikuchi S."/>
            <person name="Rejzek M."/>
            <person name="Martin A.C."/>
            <person name="Harkess A."/>
            <person name="Leebens-Mack J."/>
            <person name="Louveau T."/>
            <person name="Stephenson M.J."/>
            <person name="Osbourn A."/>
        </authorList>
    </citation>
    <scope>NUCLEOTIDE SEQUENCE</scope>
    <source>
        <strain evidence="3">S10</strain>
    </source>
</reference>
<dbReference type="GO" id="GO:0003729">
    <property type="term" value="F:mRNA binding"/>
    <property type="evidence" value="ECO:0007669"/>
    <property type="project" value="UniProtKB-ARBA"/>
</dbReference>
<comment type="caution">
    <text evidence="3">The sequence shown here is derived from an EMBL/GenBank/DDBJ whole genome shotgun (WGS) entry which is preliminary data.</text>
</comment>
<name>A0AAD7Q4W3_QUISA</name>
<protein>
    <submittedName>
        <fullName evidence="3">Pentatricopeptide repeat-containing protein</fullName>
    </submittedName>
</protein>
<dbReference type="Pfam" id="PF20431">
    <property type="entry name" value="E_motif"/>
    <property type="match status" value="1"/>
</dbReference>
<dbReference type="Gene3D" id="1.25.40.10">
    <property type="entry name" value="Tetratricopeptide repeat domain"/>
    <property type="match status" value="4"/>
</dbReference>
<keyword evidence="4" id="KW-1185">Reference proteome</keyword>
<dbReference type="InterPro" id="IPR046960">
    <property type="entry name" value="PPR_At4g14850-like_plant"/>
</dbReference>
<dbReference type="PANTHER" id="PTHR47926:SF452">
    <property type="entry name" value="PENTATRICOPEPTIDE REPEAT-CONTAINING PROTEIN"/>
    <property type="match status" value="1"/>
</dbReference>
<feature type="repeat" description="PPR" evidence="2">
    <location>
        <begin position="266"/>
        <end position="300"/>
    </location>
</feature>
<organism evidence="3 4">
    <name type="scientific">Quillaja saponaria</name>
    <name type="common">Soap bark tree</name>
    <dbReference type="NCBI Taxonomy" id="32244"/>
    <lineage>
        <taxon>Eukaryota</taxon>
        <taxon>Viridiplantae</taxon>
        <taxon>Streptophyta</taxon>
        <taxon>Embryophyta</taxon>
        <taxon>Tracheophyta</taxon>
        <taxon>Spermatophyta</taxon>
        <taxon>Magnoliopsida</taxon>
        <taxon>eudicotyledons</taxon>
        <taxon>Gunneridae</taxon>
        <taxon>Pentapetalae</taxon>
        <taxon>rosids</taxon>
        <taxon>fabids</taxon>
        <taxon>Fabales</taxon>
        <taxon>Quillajaceae</taxon>
        <taxon>Quillaja</taxon>
    </lineage>
</organism>
<evidence type="ECO:0000256" key="2">
    <source>
        <dbReference type="PROSITE-ProRule" id="PRU00708"/>
    </source>
</evidence>
<dbReference type="EMBL" id="JARAOO010000003">
    <property type="protein sequence ID" value="KAJ7974930.1"/>
    <property type="molecule type" value="Genomic_DNA"/>
</dbReference>
<dbReference type="SUPFAM" id="SSF48452">
    <property type="entry name" value="TPR-like"/>
    <property type="match status" value="1"/>
</dbReference>
<proteinExistence type="predicted"/>
<dbReference type="InterPro" id="IPR046848">
    <property type="entry name" value="E_motif"/>
</dbReference>
<dbReference type="AlphaFoldDB" id="A0AAD7Q4W3"/>
<accession>A0AAD7Q4W3</accession>
<dbReference type="Pfam" id="PF01535">
    <property type="entry name" value="PPR"/>
    <property type="match status" value="3"/>
</dbReference>
<dbReference type="Pfam" id="PF13041">
    <property type="entry name" value="PPR_2"/>
    <property type="match status" value="3"/>
</dbReference>